<accession>A0A934WJT4</accession>
<dbReference type="EMBL" id="JAEPWM010000001">
    <property type="protein sequence ID" value="MBK6004999.1"/>
    <property type="molecule type" value="Genomic_DNA"/>
</dbReference>
<sequence length="86" mass="8981">MASEVSKVRAETIQAGDVVRLASGGSPMVVRSVGGDTAYCQWFSGEQLHQGTFLFTSLRNISGEPRGVSLAAQADRALSPARSSAP</sequence>
<protein>
    <submittedName>
        <fullName evidence="1">DUF2158 domain-containing protein</fullName>
    </submittedName>
</protein>
<organism evidence="1 2">
    <name type="scientific">Ramlibacter ginsenosidimutans</name>
    <dbReference type="NCBI Taxonomy" id="502333"/>
    <lineage>
        <taxon>Bacteria</taxon>
        <taxon>Pseudomonadati</taxon>
        <taxon>Pseudomonadota</taxon>
        <taxon>Betaproteobacteria</taxon>
        <taxon>Burkholderiales</taxon>
        <taxon>Comamonadaceae</taxon>
        <taxon>Ramlibacter</taxon>
    </lineage>
</organism>
<name>A0A934WJT4_9BURK</name>
<keyword evidence="2" id="KW-1185">Reference proteome</keyword>
<evidence type="ECO:0000313" key="1">
    <source>
        <dbReference type="EMBL" id="MBK6004999.1"/>
    </source>
</evidence>
<gene>
    <name evidence="1" type="ORF">JJB11_02740</name>
</gene>
<comment type="caution">
    <text evidence="1">The sequence shown here is derived from an EMBL/GenBank/DDBJ whole genome shotgun (WGS) entry which is preliminary data.</text>
</comment>
<proteinExistence type="predicted"/>
<dbReference type="AlphaFoldDB" id="A0A934WJT4"/>
<dbReference type="InterPro" id="IPR019226">
    <property type="entry name" value="DUF2158"/>
</dbReference>
<dbReference type="Pfam" id="PF09926">
    <property type="entry name" value="DUF2158"/>
    <property type="match status" value="1"/>
</dbReference>
<reference evidence="1" key="1">
    <citation type="journal article" date="2012" name="J. Microbiol. Biotechnol.">
        <title>Ramlibacter ginsenosidimutans sp. nov., with ginsenoside-converting activity.</title>
        <authorList>
            <person name="Wang L."/>
            <person name="An D.S."/>
            <person name="Kim S.G."/>
            <person name="Jin F.X."/>
            <person name="Kim S.C."/>
            <person name="Lee S.T."/>
            <person name="Im W.T."/>
        </authorList>
    </citation>
    <scope>NUCLEOTIDE SEQUENCE</scope>
    <source>
        <strain evidence="1">KACC 17527</strain>
    </source>
</reference>
<reference evidence="1" key="2">
    <citation type="submission" date="2021-01" db="EMBL/GenBank/DDBJ databases">
        <authorList>
            <person name="Kang M."/>
        </authorList>
    </citation>
    <scope>NUCLEOTIDE SEQUENCE</scope>
    <source>
        <strain evidence="1">KACC 17527</strain>
    </source>
</reference>
<evidence type="ECO:0000313" key="2">
    <source>
        <dbReference type="Proteomes" id="UP000630528"/>
    </source>
</evidence>
<dbReference type="RefSeq" id="WP_201166365.1">
    <property type="nucleotide sequence ID" value="NZ_JAEPWM010000001.1"/>
</dbReference>
<dbReference type="Proteomes" id="UP000630528">
    <property type="component" value="Unassembled WGS sequence"/>
</dbReference>